<keyword evidence="3" id="KW-1185">Reference proteome</keyword>
<reference evidence="3" key="1">
    <citation type="journal article" date="2019" name="Int. J. Syst. Evol. Microbiol.">
        <title>The Global Catalogue of Microorganisms (GCM) 10K type strain sequencing project: providing services to taxonomists for standard genome sequencing and annotation.</title>
        <authorList>
            <consortium name="The Broad Institute Genomics Platform"/>
            <consortium name="The Broad Institute Genome Sequencing Center for Infectious Disease"/>
            <person name="Wu L."/>
            <person name="Ma J."/>
        </authorList>
    </citation>
    <scope>NUCLEOTIDE SEQUENCE [LARGE SCALE GENOMIC DNA]</scope>
    <source>
        <strain evidence="3">JCM 16916</strain>
    </source>
</reference>
<dbReference type="Proteomes" id="UP001501727">
    <property type="component" value="Unassembled WGS sequence"/>
</dbReference>
<feature type="signal peptide" evidence="1">
    <location>
        <begin position="1"/>
        <end position="20"/>
    </location>
</feature>
<name>A0ABP7MMJ6_9GAMM</name>
<feature type="chain" id="PRO_5046929727" description="DUF4156 domain-containing protein" evidence="1">
    <location>
        <begin position="21"/>
        <end position="161"/>
    </location>
</feature>
<keyword evidence="1" id="KW-0732">Signal</keyword>
<protein>
    <recommendedName>
        <fullName evidence="4">DUF4156 domain-containing protein</fullName>
    </recommendedName>
</protein>
<gene>
    <name evidence="2" type="ORF">GCM10022229_20730</name>
</gene>
<evidence type="ECO:0000313" key="2">
    <source>
        <dbReference type="EMBL" id="GAA3926445.1"/>
    </source>
</evidence>
<sequence>MRTLSILLSCLLLAACASSALVTGTPRAPIDPSQVRVYFQAPAGVYEEIALLESNSGAFTYGEQNKMNSVVAKLRKEAAKLGANGVLFRGTEDGYGGGGMSVGAGGGRVGHSSFSGGGIGVNISPRQKYARGIAIYVVNPIAVDETPPAPAPAPAEPQPVR</sequence>
<dbReference type="EMBL" id="BAAAZU010000011">
    <property type="protein sequence ID" value="GAA3926445.1"/>
    <property type="molecule type" value="Genomic_DNA"/>
</dbReference>
<accession>A0ABP7MMJ6</accession>
<dbReference type="RefSeq" id="WP_344759924.1">
    <property type="nucleotide sequence ID" value="NZ_BAAAZU010000011.1"/>
</dbReference>
<comment type="caution">
    <text evidence="2">The sequence shown here is derived from an EMBL/GenBank/DDBJ whole genome shotgun (WGS) entry which is preliminary data.</text>
</comment>
<organism evidence="2 3">
    <name type="scientific">Luteimonas lutimaris</name>
    <dbReference type="NCBI Taxonomy" id="698645"/>
    <lineage>
        <taxon>Bacteria</taxon>
        <taxon>Pseudomonadati</taxon>
        <taxon>Pseudomonadota</taxon>
        <taxon>Gammaproteobacteria</taxon>
        <taxon>Lysobacterales</taxon>
        <taxon>Lysobacteraceae</taxon>
        <taxon>Luteimonas</taxon>
    </lineage>
</organism>
<proteinExistence type="predicted"/>
<dbReference type="PROSITE" id="PS51257">
    <property type="entry name" value="PROKAR_LIPOPROTEIN"/>
    <property type="match status" value="1"/>
</dbReference>
<evidence type="ECO:0008006" key="4">
    <source>
        <dbReference type="Google" id="ProtNLM"/>
    </source>
</evidence>
<evidence type="ECO:0000313" key="3">
    <source>
        <dbReference type="Proteomes" id="UP001501727"/>
    </source>
</evidence>
<evidence type="ECO:0000256" key="1">
    <source>
        <dbReference type="SAM" id="SignalP"/>
    </source>
</evidence>